<dbReference type="GO" id="GO:0005576">
    <property type="term" value="C:extracellular region"/>
    <property type="evidence" value="ECO:0007669"/>
    <property type="project" value="UniProtKB-ARBA"/>
</dbReference>
<keyword evidence="4" id="KW-0472">Membrane</keyword>
<evidence type="ECO:0000313" key="7">
    <source>
        <dbReference type="Proteomes" id="UP000694563"/>
    </source>
</evidence>
<evidence type="ECO:0000259" key="5">
    <source>
        <dbReference type="PROSITE" id="PS50835"/>
    </source>
</evidence>
<keyword evidence="4" id="KW-0812">Transmembrane</keyword>
<dbReference type="InterPro" id="IPR036179">
    <property type="entry name" value="Ig-like_dom_sf"/>
</dbReference>
<keyword evidence="2" id="KW-1064">Adaptive immunity</keyword>
<evidence type="ECO:0000313" key="6">
    <source>
        <dbReference type="Ensembl" id="ENSCUSP00005010795.1"/>
    </source>
</evidence>
<dbReference type="InterPro" id="IPR050199">
    <property type="entry name" value="IgHV"/>
</dbReference>
<dbReference type="SUPFAM" id="SSF48726">
    <property type="entry name" value="Immunoglobulin"/>
    <property type="match status" value="1"/>
</dbReference>
<keyword evidence="7" id="KW-1185">Reference proteome</keyword>
<dbReference type="InterPro" id="IPR013783">
    <property type="entry name" value="Ig-like_fold"/>
</dbReference>
<dbReference type="PANTHER" id="PTHR23266">
    <property type="entry name" value="IMMUNOGLOBULIN HEAVY CHAIN"/>
    <property type="match status" value="1"/>
</dbReference>
<dbReference type="PROSITE" id="PS50835">
    <property type="entry name" value="IG_LIKE"/>
    <property type="match status" value="1"/>
</dbReference>
<accession>A0A8C3UD75</accession>
<evidence type="ECO:0000256" key="1">
    <source>
        <dbReference type="ARBA" id="ARBA00022859"/>
    </source>
</evidence>
<dbReference type="InterPro" id="IPR007110">
    <property type="entry name" value="Ig-like_dom"/>
</dbReference>
<reference evidence="6" key="2">
    <citation type="submission" date="2025-09" db="UniProtKB">
        <authorList>
            <consortium name="Ensembl"/>
        </authorList>
    </citation>
    <scope>IDENTIFICATION</scope>
</reference>
<evidence type="ECO:0000256" key="3">
    <source>
        <dbReference type="ARBA" id="ARBA00043265"/>
    </source>
</evidence>
<keyword evidence="1" id="KW-0391">Immunity</keyword>
<dbReference type="Ensembl" id="ENSCUST00005011251.1">
    <property type="protein sequence ID" value="ENSCUSP00005010795.1"/>
    <property type="gene ID" value="ENSCUSG00005006960.1"/>
</dbReference>
<dbReference type="GO" id="GO:0002250">
    <property type="term" value="P:adaptive immune response"/>
    <property type="evidence" value="ECO:0007669"/>
    <property type="project" value="UniProtKB-KW"/>
</dbReference>
<dbReference type="Gene3D" id="2.60.40.10">
    <property type="entry name" value="Immunoglobulins"/>
    <property type="match status" value="1"/>
</dbReference>
<evidence type="ECO:0000256" key="2">
    <source>
        <dbReference type="ARBA" id="ARBA00023130"/>
    </source>
</evidence>
<evidence type="ECO:0000256" key="4">
    <source>
        <dbReference type="SAM" id="Phobius"/>
    </source>
</evidence>
<dbReference type="AlphaFoldDB" id="A0A8C3UD75"/>
<feature type="transmembrane region" description="Helical" evidence="4">
    <location>
        <begin position="168"/>
        <end position="192"/>
    </location>
</feature>
<sequence length="246" mass="26124">MTVTLRARNGIFWVQTQFNPNTPGSGASSPSPLVPAGLRATVTLLECGGDLQPPGGSLTLLCLGSGFNFGRSSLVWARQSPGKALEYVTGIDYDGDTRYAPSVKGRFTISRDNGQSSVTLTVNSLKDEDSAVYFCAKNSAGGYAAWAGNVDDFGPIPVTASPSTRIPVFISVPGVMLMMLVLMILVLVMLFFPCPHYCAPVVSTPQVLTLILMTEPESLVLGPKLRFVSAGICFPEELVSDLSSHT</sequence>
<organism evidence="6 7">
    <name type="scientific">Catharus ustulatus</name>
    <name type="common">Russet-backed thrush</name>
    <name type="synonym">Hylocichla ustulatus</name>
    <dbReference type="NCBI Taxonomy" id="91951"/>
    <lineage>
        <taxon>Eukaryota</taxon>
        <taxon>Metazoa</taxon>
        <taxon>Chordata</taxon>
        <taxon>Craniata</taxon>
        <taxon>Vertebrata</taxon>
        <taxon>Euteleostomi</taxon>
        <taxon>Archelosauria</taxon>
        <taxon>Archosauria</taxon>
        <taxon>Dinosauria</taxon>
        <taxon>Saurischia</taxon>
        <taxon>Theropoda</taxon>
        <taxon>Coelurosauria</taxon>
        <taxon>Aves</taxon>
        <taxon>Neognathae</taxon>
        <taxon>Neoaves</taxon>
        <taxon>Telluraves</taxon>
        <taxon>Australaves</taxon>
        <taxon>Passeriformes</taxon>
        <taxon>Turdidae</taxon>
        <taxon>Catharus</taxon>
    </lineage>
</organism>
<dbReference type="SMART" id="SM00406">
    <property type="entry name" value="IGv"/>
    <property type="match status" value="1"/>
</dbReference>
<dbReference type="InterPro" id="IPR013106">
    <property type="entry name" value="Ig_V-set"/>
</dbReference>
<keyword evidence="3" id="KW-1280">Immunoglobulin</keyword>
<reference evidence="6" key="1">
    <citation type="submission" date="2025-08" db="UniProtKB">
        <authorList>
            <consortium name="Ensembl"/>
        </authorList>
    </citation>
    <scope>IDENTIFICATION</scope>
</reference>
<dbReference type="GO" id="GO:0019814">
    <property type="term" value="C:immunoglobulin complex"/>
    <property type="evidence" value="ECO:0007669"/>
    <property type="project" value="UniProtKB-KW"/>
</dbReference>
<protein>
    <recommendedName>
        <fullName evidence="5">Ig-like domain-containing protein</fullName>
    </recommendedName>
</protein>
<name>A0A8C3UD75_CATUS</name>
<dbReference type="Pfam" id="PF07686">
    <property type="entry name" value="V-set"/>
    <property type="match status" value="1"/>
</dbReference>
<dbReference type="Proteomes" id="UP000694563">
    <property type="component" value="Unassembled WGS sequence"/>
</dbReference>
<feature type="domain" description="Ig-like" evidence="5">
    <location>
        <begin position="35"/>
        <end position="135"/>
    </location>
</feature>
<keyword evidence="4" id="KW-1133">Transmembrane helix</keyword>
<proteinExistence type="predicted"/>